<dbReference type="EMBL" id="VSSQ01061597">
    <property type="protein sequence ID" value="MPN14908.1"/>
    <property type="molecule type" value="Genomic_DNA"/>
</dbReference>
<feature type="domain" description="Na+/H+ antiporter MnhB subunit-related protein" evidence="8">
    <location>
        <begin position="1"/>
        <end position="55"/>
    </location>
</feature>
<dbReference type="AlphaFoldDB" id="A0A645FKH6"/>
<keyword evidence="5 7" id="KW-0472">Membrane</keyword>
<name>A0A645FKH6_9ZZZZ</name>
<dbReference type="InterPro" id="IPR007182">
    <property type="entry name" value="MnhB"/>
</dbReference>
<dbReference type="Pfam" id="PF04039">
    <property type="entry name" value="MnhB"/>
    <property type="match status" value="1"/>
</dbReference>
<evidence type="ECO:0000256" key="3">
    <source>
        <dbReference type="ARBA" id="ARBA00022692"/>
    </source>
</evidence>
<accession>A0A645FKH6</accession>
<evidence type="ECO:0000259" key="8">
    <source>
        <dbReference type="Pfam" id="PF04039"/>
    </source>
</evidence>
<evidence type="ECO:0000256" key="7">
    <source>
        <dbReference type="SAM" id="Phobius"/>
    </source>
</evidence>
<evidence type="ECO:0000256" key="1">
    <source>
        <dbReference type="ARBA" id="ARBA00004651"/>
    </source>
</evidence>
<dbReference type="GO" id="GO:0005886">
    <property type="term" value="C:plasma membrane"/>
    <property type="evidence" value="ECO:0007669"/>
    <property type="project" value="UniProtKB-SubCell"/>
</dbReference>
<keyword evidence="4 7" id="KW-1133">Transmembrane helix</keyword>
<evidence type="ECO:0000256" key="6">
    <source>
        <dbReference type="SAM" id="MobiDB-lite"/>
    </source>
</evidence>
<gene>
    <name evidence="9" type="ORF">SDC9_162237</name>
</gene>
<evidence type="ECO:0000313" key="9">
    <source>
        <dbReference type="EMBL" id="MPN14908.1"/>
    </source>
</evidence>
<comment type="subcellular location">
    <subcellularLocation>
        <location evidence="1">Cell membrane</location>
        <topology evidence="1">Multi-pass membrane protein</topology>
    </subcellularLocation>
</comment>
<feature type="transmembrane region" description="Helical" evidence="7">
    <location>
        <begin position="39"/>
        <end position="62"/>
    </location>
</feature>
<keyword evidence="2" id="KW-1003">Cell membrane</keyword>
<reference evidence="9" key="1">
    <citation type="submission" date="2019-08" db="EMBL/GenBank/DDBJ databases">
        <authorList>
            <person name="Kucharzyk K."/>
            <person name="Murdoch R.W."/>
            <person name="Higgins S."/>
            <person name="Loffler F."/>
        </authorList>
    </citation>
    <scope>NUCLEOTIDE SEQUENCE</scope>
</reference>
<feature type="compositionally biased region" description="Basic and acidic residues" evidence="6">
    <location>
        <begin position="80"/>
        <end position="97"/>
    </location>
</feature>
<keyword evidence="3 7" id="KW-0812">Transmembrane</keyword>
<proteinExistence type="predicted"/>
<evidence type="ECO:0000256" key="5">
    <source>
        <dbReference type="ARBA" id="ARBA00023136"/>
    </source>
</evidence>
<protein>
    <recommendedName>
        <fullName evidence="8">Na+/H+ antiporter MnhB subunit-related protein domain-containing protein</fullName>
    </recommendedName>
</protein>
<feature type="region of interest" description="Disordered" evidence="6">
    <location>
        <begin position="80"/>
        <end position="111"/>
    </location>
</feature>
<organism evidence="9">
    <name type="scientific">bioreactor metagenome</name>
    <dbReference type="NCBI Taxonomy" id="1076179"/>
    <lineage>
        <taxon>unclassified sequences</taxon>
        <taxon>metagenomes</taxon>
        <taxon>ecological metagenomes</taxon>
    </lineage>
</organism>
<evidence type="ECO:0000256" key="2">
    <source>
        <dbReference type="ARBA" id="ARBA00022475"/>
    </source>
</evidence>
<sequence>MLFALGTGLGSIVFGYPFLTSHTAHFTLPVIGEIHIASALFFDIGVYLLVVGSTLLILVAIAHQSVRGHRYHQRLLEEQEEAHTVKKPEEDPIRLASDDNTAPDFAPEGAR</sequence>
<evidence type="ECO:0000256" key="4">
    <source>
        <dbReference type="ARBA" id="ARBA00022989"/>
    </source>
</evidence>
<comment type="caution">
    <text evidence="9">The sequence shown here is derived from an EMBL/GenBank/DDBJ whole genome shotgun (WGS) entry which is preliminary data.</text>
</comment>